<sequence length="86" mass="9391" precursor="true">MRTHAAAQKKDVLKVLTASKKSMTACQLLERLHIGKTSMATAAVYRSPTALLNQNAFLATCHIVEIYGHVDPPGLILFNEVNTDVL</sequence>
<proteinExistence type="predicted"/>
<dbReference type="RefSeq" id="WP_072503856.1">
    <property type="nucleotide sequence ID" value="NZ_CP016364.1"/>
</dbReference>
<gene>
    <name evidence="1" type="ORF">PhaeoP97_00656</name>
</gene>
<dbReference type="InterPro" id="IPR036388">
    <property type="entry name" value="WH-like_DNA-bd_sf"/>
</dbReference>
<accession>A0A1L3I1W5</accession>
<protein>
    <submittedName>
        <fullName evidence="1">Putative metal ion uptake regulator</fullName>
    </submittedName>
</protein>
<dbReference type="Gene3D" id="1.10.10.10">
    <property type="entry name" value="Winged helix-like DNA-binding domain superfamily/Winged helix DNA-binding domain"/>
    <property type="match status" value="1"/>
</dbReference>
<organism evidence="1 2">
    <name type="scientific">Phaeobacter porticola</name>
    <dbReference type="NCBI Taxonomy" id="1844006"/>
    <lineage>
        <taxon>Bacteria</taxon>
        <taxon>Pseudomonadati</taxon>
        <taxon>Pseudomonadota</taxon>
        <taxon>Alphaproteobacteria</taxon>
        <taxon>Rhodobacterales</taxon>
        <taxon>Roseobacteraceae</taxon>
        <taxon>Phaeobacter</taxon>
    </lineage>
</organism>
<dbReference type="STRING" id="1844006.PhaeoP97_00656"/>
<dbReference type="AlphaFoldDB" id="A0A1L3I1W5"/>
<keyword evidence="2" id="KW-1185">Reference proteome</keyword>
<dbReference type="Proteomes" id="UP000183859">
    <property type="component" value="Chromosome"/>
</dbReference>
<dbReference type="OrthoDB" id="9801127at2"/>
<dbReference type="KEGG" id="php:PhaeoP97_00656"/>
<name>A0A1L3I1W5_9RHOB</name>
<evidence type="ECO:0000313" key="1">
    <source>
        <dbReference type="EMBL" id="APG46094.1"/>
    </source>
</evidence>
<reference evidence="2" key="1">
    <citation type="submission" date="2016-07" db="EMBL/GenBank/DDBJ databases">
        <title>Phaeobacter portensis sp. nov., a tropodithietic acid producing bacterium isolated from a German harbor.</title>
        <authorList>
            <person name="Freese H.M."/>
            <person name="Bunk B."/>
            <person name="Breider S."/>
            <person name="Brinkhoff T."/>
        </authorList>
    </citation>
    <scope>NUCLEOTIDE SEQUENCE [LARGE SCALE GENOMIC DNA]</scope>
    <source>
        <strain evidence="2">P97</strain>
    </source>
</reference>
<evidence type="ECO:0000313" key="2">
    <source>
        <dbReference type="Proteomes" id="UP000183859"/>
    </source>
</evidence>
<dbReference type="EMBL" id="CP016364">
    <property type="protein sequence ID" value="APG46094.1"/>
    <property type="molecule type" value="Genomic_DNA"/>
</dbReference>